<dbReference type="AlphaFoldDB" id="A0A8T0NJS6"/>
<protein>
    <submittedName>
        <fullName evidence="2">Uncharacterized protein</fullName>
    </submittedName>
</protein>
<dbReference type="Proteomes" id="UP000823388">
    <property type="component" value="Chromosome 9K"/>
</dbReference>
<evidence type="ECO:0000313" key="3">
    <source>
        <dbReference type="Proteomes" id="UP000823388"/>
    </source>
</evidence>
<name>A0A8T0NJS6_PANVG</name>
<evidence type="ECO:0000256" key="1">
    <source>
        <dbReference type="SAM" id="Coils"/>
    </source>
</evidence>
<proteinExistence type="predicted"/>
<evidence type="ECO:0000313" key="2">
    <source>
        <dbReference type="EMBL" id="KAG2549158.1"/>
    </source>
</evidence>
<gene>
    <name evidence="2" type="ORF">PVAP13_9KG173200</name>
</gene>
<feature type="coiled-coil region" evidence="1">
    <location>
        <begin position="8"/>
        <end position="102"/>
    </location>
</feature>
<accession>A0A8T0NJS6</accession>
<keyword evidence="3" id="KW-1185">Reference proteome</keyword>
<keyword evidence="1" id="KW-0175">Coiled coil</keyword>
<sequence>MEAEAAALTQLQLQLLALVSELRLLRERERGAREELRDAGQRWEAAAEEHRREARELRAEVAARDDALRKLEARIKLLENENELLEKNENSLKESMEALLQSREAFIKHYEDSTCSLQWTIQMKDKQIAVISEKLNSHLVLFSSIEKEVSAVKQVLGDVHCLVGEKENVGMAMITLDPYILPFPSSGHSISFLLLCVLDSPIVHHSHFTVIPVTDLKDKVQRISELEKDVVEKLNFLESKISAYQRELRSRARIIYELEDQLEAEKLNNSFQPHLEELKKALLVKDDIIERLTSGKKAMHVELHNMEIALQKFQDLFSSIGHERMKSFPANCVSQDVQDVNNGQPESILGTHCGLANEHNLVTAIEEAATAQNVDGQLELSPGSMQVQSPNFLKSGSLPSPEPVAANTEKADCLPETKEDIVMVRAILCPLLRNILLTPDSSTAYRASWLNLLFCRVIYLPRSQQIL</sequence>
<comment type="caution">
    <text evidence="2">The sequence shown here is derived from an EMBL/GenBank/DDBJ whole genome shotgun (WGS) entry which is preliminary data.</text>
</comment>
<dbReference type="EMBL" id="CM029053">
    <property type="protein sequence ID" value="KAG2549158.1"/>
    <property type="molecule type" value="Genomic_DNA"/>
</dbReference>
<reference evidence="2" key="1">
    <citation type="submission" date="2020-05" db="EMBL/GenBank/DDBJ databases">
        <title>WGS assembly of Panicum virgatum.</title>
        <authorList>
            <person name="Lovell J.T."/>
            <person name="Jenkins J."/>
            <person name="Shu S."/>
            <person name="Juenger T.E."/>
            <person name="Schmutz J."/>
        </authorList>
    </citation>
    <scope>NUCLEOTIDE SEQUENCE</scope>
    <source>
        <strain evidence="2">AP13</strain>
    </source>
</reference>
<organism evidence="2 3">
    <name type="scientific">Panicum virgatum</name>
    <name type="common">Blackwell switchgrass</name>
    <dbReference type="NCBI Taxonomy" id="38727"/>
    <lineage>
        <taxon>Eukaryota</taxon>
        <taxon>Viridiplantae</taxon>
        <taxon>Streptophyta</taxon>
        <taxon>Embryophyta</taxon>
        <taxon>Tracheophyta</taxon>
        <taxon>Spermatophyta</taxon>
        <taxon>Magnoliopsida</taxon>
        <taxon>Liliopsida</taxon>
        <taxon>Poales</taxon>
        <taxon>Poaceae</taxon>
        <taxon>PACMAD clade</taxon>
        <taxon>Panicoideae</taxon>
        <taxon>Panicodae</taxon>
        <taxon>Paniceae</taxon>
        <taxon>Panicinae</taxon>
        <taxon>Panicum</taxon>
        <taxon>Panicum sect. Hiantes</taxon>
    </lineage>
</organism>